<name>A0ABQ9E434_TEGGR</name>
<dbReference type="Pfam" id="PF13561">
    <property type="entry name" value="adh_short_C2"/>
    <property type="match status" value="1"/>
</dbReference>
<dbReference type="InterPro" id="IPR036291">
    <property type="entry name" value="NAD(P)-bd_dom_sf"/>
</dbReference>
<dbReference type="PANTHER" id="PTHR44252">
    <property type="entry name" value="D-ERYTHRULOSE REDUCTASE"/>
    <property type="match status" value="1"/>
</dbReference>
<keyword evidence="2" id="KW-0521">NADP</keyword>
<dbReference type="Gene3D" id="3.40.50.720">
    <property type="entry name" value="NAD(P)-binding Rossmann-like Domain"/>
    <property type="match status" value="1"/>
</dbReference>
<dbReference type="SUPFAM" id="SSF51735">
    <property type="entry name" value="NAD(P)-binding Rossmann-fold domains"/>
    <property type="match status" value="1"/>
</dbReference>
<sequence length="234" mass="25032">MDKKGSRFSGKRILVTGASNGIGKGIAEGLVSEGANVINFDLKKVDMPGVTTIQVDLTDWDATRKCLKDIGSVDMLVNNAGIAHPPADFVDTEKAILDKVLATDLMAPFNIGQYVAKDMIDRGKVLPAFCTASQYSPYYIAKAGMQMMTKCMALELGPHNIRVNTINPGIVIDTGIGQEHWSDERKAAGPKSRTPLGRFTTVKEVVGAVLYLLSDDSSMTTGSALIIDGGYLCS</sequence>
<evidence type="ECO:0000256" key="2">
    <source>
        <dbReference type="ARBA" id="ARBA00022857"/>
    </source>
</evidence>
<proteinExistence type="inferred from homology"/>
<dbReference type="PRINTS" id="PR00080">
    <property type="entry name" value="SDRFAMILY"/>
</dbReference>
<protein>
    <recommendedName>
        <fullName evidence="5">L-xylulose reductase</fullName>
    </recommendedName>
</protein>
<evidence type="ECO:0008006" key="5">
    <source>
        <dbReference type="Google" id="ProtNLM"/>
    </source>
</evidence>
<keyword evidence="4" id="KW-1185">Reference proteome</keyword>
<dbReference type="InterPro" id="IPR051737">
    <property type="entry name" value="L-xylulose/Carbonyl_redctase"/>
</dbReference>
<accession>A0ABQ9E434</accession>
<evidence type="ECO:0000256" key="1">
    <source>
        <dbReference type="ARBA" id="ARBA00006484"/>
    </source>
</evidence>
<comment type="similarity">
    <text evidence="1">Belongs to the short-chain dehydrogenases/reductases (SDR) family.</text>
</comment>
<dbReference type="PRINTS" id="PR00081">
    <property type="entry name" value="GDHRDH"/>
</dbReference>
<dbReference type="InterPro" id="IPR002347">
    <property type="entry name" value="SDR_fam"/>
</dbReference>
<dbReference type="EMBL" id="JARBDR010000919">
    <property type="protein sequence ID" value="KAJ8300084.1"/>
    <property type="molecule type" value="Genomic_DNA"/>
</dbReference>
<evidence type="ECO:0000313" key="3">
    <source>
        <dbReference type="EMBL" id="KAJ8300084.1"/>
    </source>
</evidence>
<dbReference type="Proteomes" id="UP001217089">
    <property type="component" value="Unassembled WGS sequence"/>
</dbReference>
<dbReference type="PANTHER" id="PTHR44252:SF3">
    <property type="entry name" value="D-ERYTHRULOSE REDUCTASE-RELATED"/>
    <property type="match status" value="1"/>
</dbReference>
<evidence type="ECO:0000313" key="4">
    <source>
        <dbReference type="Proteomes" id="UP001217089"/>
    </source>
</evidence>
<reference evidence="3 4" key="1">
    <citation type="submission" date="2022-12" db="EMBL/GenBank/DDBJ databases">
        <title>Chromosome-level genome of Tegillarca granosa.</title>
        <authorList>
            <person name="Kim J."/>
        </authorList>
    </citation>
    <scope>NUCLEOTIDE SEQUENCE [LARGE SCALE GENOMIC DNA]</scope>
    <source>
        <strain evidence="3">Teg-2019</strain>
        <tissue evidence="3">Adductor muscle</tissue>
    </source>
</reference>
<organism evidence="3 4">
    <name type="scientific">Tegillarca granosa</name>
    <name type="common">Malaysian cockle</name>
    <name type="synonym">Anadara granosa</name>
    <dbReference type="NCBI Taxonomy" id="220873"/>
    <lineage>
        <taxon>Eukaryota</taxon>
        <taxon>Metazoa</taxon>
        <taxon>Spiralia</taxon>
        <taxon>Lophotrochozoa</taxon>
        <taxon>Mollusca</taxon>
        <taxon>Bivalvia</taxon>
        <taxon>Autobranchia</taxon>
        <taxon>Pteriomorphia</taxon>
        <taxon>Arcoida</taxon>
        <taxon>Arcoidea</taxon>
        <taxon>Arcidae</taxon>
        <taxon>Tegillarca</taxon>
    </lineage>
</organism>
<gene>
    <name evidence="3" type="ORF">KUTeg_021603</name>
</gene>
<comment type="caution">
    <text evidence="3">The sequence shown here is derived from an EMBL/GenBank/DDBJ whole genome shotgun (WGS) entry which is preliminary data.</text>
</comment>